<reference evidence="2 3" key="1">
    <citation type="submission" date="2017-06" db="EMBL/GenBank/DDBJ databases">
        <title>A platform for efficient transgenesis in Macrostomum lignano, a flatworm model organism for stem cell research.</title>
        <authorList>
            <person name="Berezikov E."/>
        </authorList>
    </citation>
    <scope>NUCLEOTIDE SEQUENCE [LARGE SCALE GENOMIC DNA]</scope>
    <source>
        <strain evidence="2">DV1</strain>
        <tissue evidence="2">Whole organism</tissue>
    </source>
</reference>
<sequence length="219" mass="22426">MIRSSQSPSSVQSLSSFAKRVPTWALRGLLYTGSFQLVFGFFTVCASFHALRSCGQLSSEVLCGFISGSVSISAGAAGLAAGRGRISSYFYMVTSAILSVLAACLGTLAIALLGLTFARGGTDSDFSVSDGLRVVLFLLELCVAVMQTALAGRYACCPASSAVAPNGGAQAMSELAVTAESGRAPPAYPGWAAASWKVNVPSPPTYEEALAGPALSAHH</sequence>
<feature type="transmembrane region" description="Helical" evidence="1">
    <location>
        <begin position="88"/>
        <end position="113"/>
    </location>
</feature>
<feature type="transmembrane region" description="Helical" evidence="1">
    <location>
        <begin position="61"/>
        <end position="82"/>
    </location>
</feature>
<proteinExistence type="predicted"/>
<accession>A0A267EB84</accession>
<evidence type="ECO:0000313" key="2">
    <source>
        <dbReference type="EMBL" id="PAA58833.1"/>
    </source>
</evidence>
<dbReference type="EMBL" id="NIVC01002325">
    <property type="protein sequence ID" value="PAA58833.1"/>
    <property type="molecule type" value="Genomic_DNA"/>
</dbReference>
<organism evidence="2 3">
    <name type="scientific">Macrostomum lignano</name>
    <dbReference type="NCBI Taxonomy" id="282301"/>
    <lineage>
        <taxon>Eukaryota</taxon>
        <taxon>Metazoa</taxon>
        <taxon>Spiralia</taxon>
        <taxon>Lophotrochozoa</taxon>
        <taxon>Platyhelminthes</taxon>
        <taxon>Rhabditophora</taxon>
        <taxon>Macrostomorpha</taxon>
        <taxon>Macrostomida</taxon>
        <taxon>Macrostomidae</taxon>
        <taxon>Macrostomum</taxon>
    </lineage>
</organism>
<gene>
    <name evidence="2" type="ORF">BOX15_Mlig016294g5</name>
</gene>
<feature type="transmembrane region" description="Helical" evidence="1">
    <location>
        <begin position="29"/>
        <end position="49"/>
    </location>
</feature>
<keyword evidence="1" id="KW-0812">Transmembrane</keyword>
<evidence type="ECO:0000256" key="1">
    <source>
        <dbReference type="SAM" id="Phobius"/>
    </source>
</evidence>
<keyword evidence="1" id="KW-0472">Membrane</keyword>
<dbReference type="Proteomes" id="UP000215902">
    <property type="component" value="Unassembled WGS sequence"/>
</dbReference>
<evidence type="ECO:0008006" key="4">
    <source>
        <dbReference type="Google" id="ProtNLM"/>
    </source>
</evidence>
<protein>
    <recommendedName>
        <fullName evidence="4">MARVEL domain-containing protein</fullName>
    </recommendedName>
</protein>
<feature type="transmembrane region" description="Helical" evidence="1">
    <location>
        <begin position="134"/>
        <end position="155"/>
    </location>
</feature>
<name>A0A267EB84_9PLAT</name>
<dbReference type="AlphaFoldDB" id="A0A267EB84"/>
<comment type="caution">
    <text evidence="2">The sequence shown here is derived from an EMBL/GenBank/DDBJ whole genome shotgun (WGS) entry which is preliminary data.</text>
</comment>
<evidence type="ECO:0000313" key="3">
    <source>
        <dbReference type="Proteomes" id="UP000215902"/>
    </source>
</evidence>
<keyword evidence="1" id="KW-1133">Transmembrane helix</keyword>
<keyword evidence="3" id="KW-1185">Reference proteome</keyword>